<dbReference type="PROSITE" id="PS51257">
    <property type="entry name" value="PROKAR_LIPOPROTEIN"/>
    <property type="match status" value="1"/>
</dbReference>
<proteinExistence type="inferred from homology"/>
<dbReference type="Pfam" id="PF04355">
    <property type="entry name" value="BamE"/>
    <property type="match status" value="1"/>
</dbReference>
<comment type="function">
    <text evidence="4">Part of the outer membrane protein assembly complex, which is involved in assembly and insertion of beta-barrel proteins into the outer membrane.</text>
</comment>
<accession>A0A0A0M7Y6</accession>
<evidence type="ECO:0000313" key="6">
    <source>
        <dbReference type="EMBL" id="KGO99103.1"/>
    </source>
</evidence>
<dbReference type="RefSeq" id="WP_027068814.1">
    <property type="nucleotide sequence ID" value="NZ_AUHT01000004.1"/>
</dbReference>
<dbReference type="AlphaFoldDB" id="A0A0A0M7Y6"/>
<dbReference type="PANTHER" id="PTHR37482:SF1">
    <property type="entry name" value="OUTER MEMBRANE PROTEIN ASSEMBLY FACTOR BAME"/>
    <property type="match status" value="1"/>
</dbReference>
<evidence type="ECO:0000256" key="4">
    <source>
        <dbReference type="HAMAP-Rule" id="MF_00925"/>
    </source>
</evidence>
<evidence type="ECO:0000256" key="1">
    <source>
        <dbReference type="ARBA" id="ARBA00022729"/>
    </source>
</evidence>
<evidence type="ECO:0000256" key="3">
    <source>
        <dbReference type="ARBA" id="ARBA00023237"/>
    </source>
</evidence>
<dbReference type="Proteomes" id="UP000030003">
    <property type="component" value="Unassembled WGS sequence"/>
</dbReference>
<keyword evidence="7" id="KW-1185">Reference proteome</keyword>
<dbReference type="InterPro" id="IPR026592">
    <property type="entry name" value="BamE"/>
</dbReference>
<dbReference type="PANTHER" id="PTHR37482">
    <property type="entry name" value="OUTER MEMBRANE PROTEIN ASSEMBLY FACTOR BAME"/>
    <property type="match status" value="1"/>
</dbReference>
<dbReference type="Gene3D" id="3.30.1450.10">
    <property type="match status" value="1"/>
</dbReference>
<reference evidence="6 7" key="1">
    <citation type="submission" date="2013-08" db="EMBL/GenBank/DDBJ databases">
        <title>Genomic analysis of Lysobacter defluvii.</title>
        <authorList>
            <person name="Wang Q."/>
            <person name="Wang G."/>
        </authorList>
    </citation>
    <scope>NUCLEOTIDE SEQUENCE [LARGE SCALE GENOMIC DNA]</scope>
    <source>
        <strain evidence="6 7">IMMIB APB-9</strain>
    </source>
</reference>
<keyword evidence="3 4" id="KW-0998">Cell outer membrane</keyword>
<feature type="domain" description="Outer membrane protein assembly factor BamE" evidence="5">
    <location>
        <begin position="28"/>
        <end position="98"/>
    </location>
</feature>
<dbReference type="InterPro" id="IPR007450">
    <property type="entry name" value="BamE_dom"/>
</dbReference>
<dbReference type="InterPro" id="IPR037873">
    <property type="entry name" value="BamE-like"/>
</dbReference>
<dbReference type="EMBL" id="AVBH01000031">
    <property type="protein sequence ID" value="KGO99103.1"/>
    <property type="molecule type" value="Genomic_DNA"/>
</dbReference>
<keyword evidence="1 4" id="KW-0732">Signal</keyword>
<dbReference type="eggNOG" id="COG2913">
    <property type="taxonomic scope" value="Bacteria"/>
</dbReference>
<dbReference type="GO" id="GO:0043165">
    <property type="term" value="P:Gram-negative-bacterium-type cell outer membrane assembly"/>
    <property type="evidence" value="ECO:0007669"/>
    <property type="project" value="UniProtKB-UniRule"/>
</dbReference>
<name>A0A0A0M7Y6_9GAMM</name>
<sequence length="126" mass="14563">MRTLLIAASAVVFLAGCGIVYRQPIYQGNLLEESNIQQLQEGMHKQQVLVLLGTPSIQDPFNADRWDYTSTQRLDRLGRTEIRNLTLWFEGDELARWEGDWFPEQDAEIAEKARKQFGPNLARDRK</sequence>
<comment type="similarity">
    <text evidence="4">Belongs to the BamE family.</text>
</comment>
<gene>
    <name evidence="4" type="primary">bamE</name>
    <name evidence="6" type="ORF">N791_11845</name>
</gene>
<keyword evidence="4" id="KW-0449">Lipoprotein</keyword>
<dbReference type="OrthoDB" id="9808250at2"/>
<protein>
    <recommendedName>
        <fullName evidence="4">Outer membrane protein assembly factor BamE</fullName>
    </recommendedName>
</protein>
<comment type="subcellular location">
    <subcellularLocation>
        <location evidence="4">Cell outer membrane</location>
        <topology evidence="4">Lipid-anchor</topology>
    </subcellularLocation>
</comment>
<dbReference type="STRING" id="1385515.GCA_000423325_00246"/>
<dbReference type="HAMAP" id="MF_00925">
    <property type="entry name" value="OM_assembly_BamE"/>
    <property type="match status" value="1"/>
</dbReference>
<organism evidence="6 7">
    <name type="scientific">Lysobacter defluvii IMMIB APB-9 = DSM 18482</name>
    <dbReference type="NCBI Taxonomy" id="1385515"/>
    <lineage>
        <taxon>Bacteria</taxon>
        <taxon>Pseudomonadati</taxon>
        <taxon>Pseudomonadota</taxon>
        <taxon>Gammaproteobacteria</taxon>
        <taxon>Lysobacterales</taxon>
        <taxon>Lysobacteraceae</taxon>
        <taxon>Novilysobacter</taxon>
    </lineage>
</organism>
<evidence type="ECO:0000256" key="2">
    <source>
        <dbReference type="ARBA" id="ARBA00023136"/>
    </source>
</evidence>
<comment type="caution">
    <text evidence="6">The sequence shown here is derived from an EMBL/GenBank/DDBJ whole genome shotgun (WGS) entry which is preliminary data.</text>
</comment>
<evidence type="ECO:0000313" key="7">
    <source>
        <dbReference type="Proteomes" id="UP000030003"/>
    </source>
</evidence>
<dbReference type="GO" id="GO:0051205">
    <property type="term" value="P:protein insertion into membrane"/>
    <property type="evidence" value="ECO:0007669"/>
    <property type="project" value="UniProtKB-UniRule"/>
</dbReference>
<evidence type="ECO:0000259" key="5">
    <source>
        <dbReference type="Pfam" id="PF04355"/>
    </source>
</evidence>
<dbReference type="GO" id="GO:0030674">
    <property type="term" value="F:protein-macromolecule adaptor activity"/>
    <property type="evidence" value="ECO:0007669"/>
    <property type="project" value="TreeGrafter"/>
</dbReference>
<keyword evidence="2 4" id="KW-0472">Membrane</keyword>
<comment type="subunit">
    <text evidence="4">Part of the Bam complex.</text>
</comment>
<dbReference type="GO" id="GO:1990063">
    <property type="term" value="C:Bam protein complex"/>
    <property type="evidence" value="ECO:0007669"/>
    <property type="project" value="TreeGrafter"/>
</dbReference>
<keyword evidence="4" id="KW-0564">Palmitate</keyword>